<evidence type="ECO:0000256" key="16">
    <source>
        <dbReference type="SAM" id="MobiDB-lite"/>
    </source>
</evidence>
<dbReference type="SUPFAM" id="SSF55785">
    <property type="entry name" value="PYP-like sensor domain (PAS domain)"/>
    <property type="match status" value="1"/>
</dbReference>
<dbReference type="EMBL" id="ASHX02000001">
    <property type="protein sequence ID" value="OEJ97259.1"/>
    <property type="molecule type" value="Genomic_DNA"/>
</dbReference>
<evidence type="ECO:0000256" key="4">
    <source>
        <dbReference type="ARBA" id="ARBA00022723"/>
    </source>
</evidence>
<accession>A0A1D3DY55</accession>
<dbReference type="InterPro" id="IPR035965">
    <property type="entry name" value="PAS-like_dom_sf"/>
</dbReference>
<dbReference type="InterPro" id="IPR036457">
    <property type="entry name" value="PPM-type-like_dom_sf"/>
</dbReference>
<keyword evidence="7" id="KW-0378">Hydrolase</keyword>
<comment type="caution">
    <text evidence="18">The sequence shown here is derived from an EMBL/GenBank/DDBJ whole genome shotgun (WGS) entry which is preliminary data.</text>
</comment>
<gene>
    <name evidence="18" type="ORF">J116_025190</name>
</gene>
<dbReference type="Gene3D" id="3.30.450.20">
    <property type="entry name" value="PAS domain"/>
    <property type="match status" value="1"/>
</dbReference>
<evidence type="ECO:0000256" key="3">
    <source>
        <dbReference type="ARBA" id="ARBA00022679"/>
    </source>
</evidence>
<dbReference type="SUPFAM" id="SSF81606">
    <property type="entry name" value="PP2C-like"/>
    <property type="match status" value="1"/>
</dbReference>
<dbReference type="EC" id="3.1.3.16" evidence="1"/>
<dbReference type="SMART" id="SM00331">
    <property type="entry name" value="PP2C_SIG"/>
    <property type="match status" value="1"/>
</dbReference>
<comment type="function">
    <text evidence="13">Primarily acts as an independent SigF regulator that is sensitive to the osmosensory signal, mediating the cross talk of PknD with the SigF regulon. Possesses both phosphatase and kinase activities. The kinase domain functions as a classic anti-sigma factor-like kinase to phosphorylate the anti-anti-sigma factor domain at the canonical regulatory site, and the phosphatase domain antagonizes this activity.</text>
</comment>
<evidence type="ECO:0000259" key="17">
    <source>
        <dbReference type="PROSITE" id="PS50113"/>
    </source>
</evidence>
<dbReference type="GO" id="GO:0046872">
    <property type="term" value="F:metal ion binding"/>
    <property type="evidence" value="ECO:0007669"/>
    <property type="project" value="UniProtKB-KW"/>
</dbReference>
<dbReference type="Pfam" id="PF13581">
    <property type="entry name" value="HATPase_c_2"/>
    <property type="match status" value="1"/>
</dbReference>
<evidence type="ECO:0000313" key="18">
    <source>
        <dbReference type="EMBL" id="OEJ97259.1"/>
    </source>
</evidence>
<dbReference type="InterPro" id="IPR003594">
    <property type="entry name" value="HATPase_dom"/>
</dbReference>
<dbReference type="CDD" id="cd00130">
    <property type="entry name" value="PAS"/>
    <property type="match status" value="1"/>
</dbReference>
<protein>
    <recommendedName>
        <fullName evidence="1">protein-serine/threonine phosphatase</fullName>
        <ecNumber evidence="1">3.1.3.16</ecNumber>
    </recommendedName>
    <alternativeName>
        <fullName evidence="15">Protein-serine/threonine phosphatase</fullName>
    </alternativeName>
    <alternativeName>
        <fullName evidence="14">Serine/threonine-protein kinase</fullName>
    </alternativeName>
</protein>
<evidence type="ECO:0000256" key="12">
    <source>
        <dbReference type="ARBA" id="ARBA00047761"/>
    </source>
</evidence>
<dbReference type="GO" id="GO:0004722">
    <property type="term" value="F:protein serine/threonine phosphatase activity"/>
    <property type="evidence" value="ECO:0007669"/>
    <property type="project" value="UniProtKB-EC"/>
</dbReference>
<evidence type="ECO:0000313" key="19">
    <source>
        <dbReference type="Proteomes" id="UP000095329"/>
    </source>
</evidence>
<evidence type="ECO:0000256" key="5">
    <source>
        <dbReference type="ARBA" id="ARBA00022741"/>
    </source>
</evidence>
<dbReference type="SMART" id="SM00086">
    <property type="entry name" value="PAC"/>
    <property type="match status" value="1"/>
</dbReference>
<dbReference type="Gene3D" id="3.30.565.10">
    <property type="entry name" value="Histidine kinase-like ATPase, C-terminal domain"/>
    <property type="match status" value="1"/>
</dbReference>
<evidence type="ECO:0000256" key="11">
    <source>
        <dbReference type="ARBA" id="ARBA00023211"/>
    </source>
</evidence>
<feature type="region of interest" description="Disordered" evidence="16">
    <location>
        <begin position="820"/>
        <end position="884"/>
    </location>
</feature>
<name>A0A1D3DY55_9ACTN</name>
<evidence type="ECO:0000256" key="13">
    <source>
        <dbReference type="ARBA" id="ARBA00056274"/>
    </source>
</evidence>
<evidence type="ECO:0000256" key="8">
    <source>
        <dbReference type="ARBA" id="ARBA00022840"/>
    </source>
</evidence>
<keyword evidence="19" id="KW-1185">Reference proteome</keyword>
<dbReference type="eggNOG" id="COG2208">
    <property type="taxonomic scope" value="Bacteria"/>
</dbReference>
<comment type="catalytic activity">
    <reaction evidence="12">
        <text>O-phospho-L-seryl-[protein] + H2O = L-seryl-[protein] + phosphate</text>
        <dbReference type="Rhea" id="RHEA:20629"/>
        <dbReference type="Rhea" id="RHEA-COMP:9863"/>
        <dbReference type="Rhea" id="RHEA-COMP:11604"/>
        <dbReference type="ChEBI" id="CHEBI:15377"/>
        <dbReference type="ChEBI" id="CHEBI:29999"/>
        <dbReference type="ChEBI" id="CHEBI:43474"/>
        <dbReference type="ChEBI" id="CHEBI:83421"/>
        <dbReference type="EC" id="3.1.3.16"/>
    </reaction>
</comment>
<dbReference type="InterPro" id="IPR029016">
    <property type="entry name" value="GAF-like_dom_sf"/>
</dbReference>
<evidence type="ECO:0000256" key="7">
    <source>
        <dbReference type="ARBA" id="ARBA00022801"/>
    </source>
</evidence>
<keyword evidence="4" id="KW-0479">Metal-binding</keyword>
<evidence type="ECO:0000256" key="15">
    <source>
        <dbReference type="ARBA" id="ARBA00081350"/>
    </source>
</evidence>
<dbReference type="Pfam" id="PF13185">
    <property type="entry name" value="GAF_2"/>
    <property type="match status" value="1"/>
</dbReference>
<dbReference type="InterPro" id="IPR000014">
    <property type="entry name" value="PAS"/>
</dbReference>
<dbReference type="Proteomes" id="UP000095329">
    <property type="component" value="Unassembled WGS sequence"/>
</dbReference>
<dbReference type="SMART" id="SM00065">
    <property type="entry name" value="GAF"/>
    <property type="match status" value="1"/>
</dbReference>
<evidence type="ECO:0000256" key="14">
    <source>
        <dbReference type="ARBA" id="ARBA00075117"/>
    </source>
</evidence>
<organism evidence="18 19">
    <name type="scientific">Streptomyces thermolilacinus SPC6</name>
    <dbReference type="NCBI Taxonomy" id="1306406"/>
    <lineage>
        <taxon>Bacteria</taxon>
        <taxon>Bacillati</taxon>
        <taxon>Actinomycetota</taxon>
        <taxon>Actinomycetes</taxon>
        <taxon>Kitasatosporales</taxon>
        <taxon>Streptomycetaceae</taxon>
        <taxon>Streptomyces</taxon>
    </lineage>
</organism>
<reference evidence="18 19" key="1">
    <citation type="journal article" date="2013" name="Genome Announc.">
        <title>Genome Sequence of Streptomyces violaceusniger Strain SPC6, a Halotolerant Streptomycete That Exhibits Rapid Growth and Development.</title>
        <authorList>
            <person name="Chen X."/>
            <person name="Zhang B."/>
            <person name="Zhang W."/>
            <person name="Wu X."/>
            <person name="Zhang M."/>
            <person name="Chen T."/>
            <person name="Liu G."/>
            <person name="Dyson P."/>
        </authorList>
    </citation>
    <scope>NUCLEOTIDE SEQUENCE [LARGE SCALE GENOMIC DNA]</scope>
    <source>
        <strain evidence="18 19">SPC6</strain>
    </source>
</reference>
<evidence type="ECO:0000256" key="1">
    <source>
        <dbReference type="ARBA" id="ARBA00013081"/>
    </source>
</evidence>
<dbReference type="InterPro" id="IPR001610">
    <property type="entry name" value="PAC"/>
</dbReference>
<dbReference type="PROSITE" id="PS50113">
    <property type="entry name" value="PAC"/>
    <property type="match status" value="1"/>
</dbReference>
<dbReference type="eggNOG" id="COG3920">
    <property type="taxonomic scope" value="Bacteria"/>
</dbReference>
<dbReference type="Gene3D" id="3.30.450.40">
    <property type="match status" value="2"/>
</dbReference>
<dbReference type="STRING" id="1306406.J116_025190"/>
<keyword evidence="8" id="KW-0067">ATP-binding</keyword>
<keyword evidence="2" id="KW-0597">Phosphoprotein</keyword>
<dbReference type="PANTHER" id="PTHR43156">
    <property type="entry name" value="STAGE II SPORULATION PROTEIN E-RELATED"/>
    <property type="match status" value="1"/>
</dbReference>
<dbReference type="InterPro" id="IPR013655">
    <property type="entry name" value="PAS_fold_3"/>
</dbReference>
<keyword evidence="9" id="KW-0460">Magnesium</keyword>
<keyword evidence="11" id="KW-0464">Manganese</keyword>
<proteinExistence type="predicted"/>
<evidence type="ECO:0000256" key="6">
    <source>
        <dbReference type="ARBA" id="ARBA00022777"/>
    </source>
</evidence>
<sequence length="884" mass="93004">MAGRTLMFAGATLAAVYVPSEGGRELRLAGPAEESGALPGWPGGYAVSGRSAVADAFRSGRPQWPTAAELAARREAVPEDLPPDAALGVLPVGTDDRRLGCLVVVDDTGRGFDTDRRGFMELYAEQVAARLEAGGEPATAYTVASGAGGIVPAGSVPRREGPSQIRYQLMPGQALDAERLGSFTLELHTGLISADARMLELVDIAPDHFDGRVETLLAHAVPDDLPALMSLVEPGKTTSASRELEFRVRRPTGDLRWLRLRSRVLNDPDGRPERVLGVVVDASSLRPDTDEVSLVQRLSASLAATMTARDVARVVIGALRDPLVGADRVAVAGLEADRLVVTVLDPPEPAAWPEIWRSEWRSEWPDTPLRSLPTLAAALREVRVGLVPAGADVEPALAGVGPGGLALLPLPAEGRVIGACLAGWDEPHEFGAEERSLLTATAGLVGQALRRAHAFDAQHELATTLQRSLLPRRLPELAGGVAVARYLPAMVGLEVGGDWYDVIPLSESRVALVIGDVQGHSAGAATIMGQIRTAIRAYAVEGHPPDVVVSHANRLLVGMETDLFATCCYVELDMEEGETWIVRAGHLAPLLRHPDGSTEEVATEGGLPLGVLADSDYPITAVGLAPGTVIALLTDGLVESSSLHLEDGMLRMRDLLSDADPGDAGRMADQLLGDGTRRDDDIALLLMRYDGMGVPPIRTGWTVWRLPDAVMHARRFTARTLRAWGVAEEADAALLVVSELVTNALVHTQGAVRLDLTLAGDRMRIAVTDTSPRAPAKPVMADWESTGGRGLFLVEAMSASWGSVPVSGGKQVWSEFVVTREPGPADDGGPGALPEAADPVPYDSAGPAARSGATRAGSTDSGAVRGRSGRSGSARSAGSLGEGR</sequence>
<dbReference type="eggNOG" id="COG2203">
    <property type="taxonomic scope" value="Bacteria"/>
</dbReference>
<dbReference type="InterPro" id="IPR052016">
    <property type="entry name" value="Bact_Sigma-Reg"/>
</dbReference>
<dbReference type="AlphaFoldDB" id="A0A1D3DY55"/>
<dbReference type="Pfam" id="PF07228">
    <property type="entry name" value="SpoIIE"/>
    <property type="match status" value="1"/>
</dbReference>
<dbReference type="GO" id="GO:0016301">
    <property type="term" value="F:kinase activity"/>
    <property type="evidence" value="ECO:0007669"/>
    <property type="project" value="UniProtKB-KW"/>
</dbReference>
<dbReference type="InterPro" id="IPR003018">
    <property type="entry name" value="GAF"/>
</dbReference>
<dbReference type="InterPro" id="IPR036890">
    <property type="entry name" value="HATPase_C_sf"/>
</dbReference>
<keyword evidence="6" id="KW-0418">Kinase</keyword>
<dbReference type="InterPro" id="IPR000700">
    <property type="entry name" value="PAS-assoc_C"/>
</dbReference>
<evidence type="ECO:0000256" key="9">
    <source>
        <dbReference type="ARBA" id="ARBA00022842"/>
    </source>
</evidence>
<keyword evidence="10" id="KW-0904">Protein phosphatase</keyword>
<dbReference type="Gene3D" id="3.60.40.10">
    <property type="entry name" value="PPM-type phosphatase domain"/>
    <property type="match status" value="1"/>
</dbReference>
<feature type="compositionally biased region" description="Low complexity" evidence="16">
    <location>
        <begin position="861"/>
        <end position="884"/>
    </location>
</feature>
<evidence type="ECO:0000256" key="2">
    <source>
        <dbReference type="ARBA" id="ARBA00022553"/>
    </source>
</evidence>
<keyword evidence="5" id="KW-0547">Nucleotide-binding</keyword>
<dbReference type="FunFam" id="3.60.40.10:FF:000005">
    <property type="entry name" value="Serine/threonine protein phosphatase"/>
    <property type="match status" value="1"/>
</dbReference>
<dbReference type="InterPro" id="IPR001932">
    <property type="entry name" value="PPM-type_phosphatase-like_dom"/>
</dbReference>
<dbReference type="Pfam" id="PF08447">
    <property type="entry name" value="PAS_3"/>
    <property type="match status" value="1"/>
</dbReference>
<keyword evidence="3" id="KW-0808">Transferase</keyword>
<dbReference type="CDD" id="cd16936">
    <property type="entry name" value="HATPase_RsbW-like"/>
    <property type="match status" value="1"/>
</dbReference>
<evidence type="ECO:0000256" key="10">
    <source>
        <dbReference type="ARBA" id="ARBA00022912"/>
    </source>
</evidence>
<feature type="domain" description="PAC" evidence="17">
    <location>
        <begin position="242"/>
        <end position="294"/>
    </location>
</feature>
<dbReference type="GO" id="GO:0005524">
    <property type="term" value="F:ATP binding"/>
    <property type="evidence" value="ECO:0007669"/>
    <property type="project" value="UniProtKB-KW"/>
</dbReference>
<dbReference type="SUPFAM" id="SSF55874">
    <property type="entry name" value="ATPase domain of HSP90 chaperone/DNA topoisomerase II/histidine kinase"/>
    <property type="match status" value="1"/>
</dbReference>
<dbReference type="PANTHER" id="PTHR43156:SF2">
    <property type="entry name" value="STAGE II SPORULATION PROTEIN E"/>
    <property type="match status" value="1"/>
</dbReference>
<dbReference type="SUPFAM" id="SSF55781">
    <property type="entry name" value="GAF domain-like"/>
    <property type="match status" value="2"/>
</dbReference>